<organism evidence="1 2">
    <name type="scientific">Panicum hallii var. hallii</name>
    <dbReference type="NCBI Taxonomy" id="1504633"/>
    <lineage>
        <taxon>Eukaryota</taxon>
        <taxon>Viridiplantae</taxon>
        <taxon>Streptophyta</taxon>
        <taxon>Embryophyta</taxon>
        <taxon>Tracheophyta</taxon>
        <taxon>Spermatophyta</taxon>
        <taxon>Magnoliopsida</taxon>
        <taxon>Liliopsida</taxon>
        <taxon>Poales</taxon>
        <taxon>Poaceae</taxon>
        <taxon>PACMAD clade</taxon>
        <taxon>Panicoideae</taxon>
        <taxon>Panicodae</taxon>
        <taxon>Paniceae</taxon>
        <taxon>Panicinae</taxon>
        <taxon>Panicum</taxon>
        <taxon>Panicum sect. Panicum</taxon>
    </lineage>
</organism>
<dbReference type="Proteomes" id="UP000244336">
    <property type="component" value="Chromosome 9"/>
</dbReference>
<keyword evidence="2" id="KW-1185">Reference proteome</keyword>
<protein>
    <submittedName>
        <fullName evidence="1">Uncharacterized protein</fullName>
    </submittedName>
</protein>
<dbReference type="AlphaFoldDB" id="A0A2T7CCW9"/>
<dbReference type="EMBL" id="CM009757">
    <property type="protein sequence ID" value="PUZ41190.1"/>
    <property type="molecule type" value="Genomic_DNA"/>
</dbReference>
<accession>A0A2T7CCW9</accession>
<reference evidence="1 2" key="1">
    <citation type="submission" date="2018-04" db="EMBL/GenBank/DDBJ databases">
        <title>WGS assembly of Panicum hallii var. hallii HAL2.</title>
        <authorList>
            <person name="Lovell J."/>
            <person name="Jenkins J."/>
            <person name="Lowry D."/>
            <person name="Mamidi S."/>
            <person name="Sreedasyam A."/>
            <person name="Weng X."/>
            <person name="Barry K."/>
            <person name="Bonette J."/>
            <person name="Campitelli B."/>
            <person name="Daum C."/>
            <person name="Gordon S."/>
            <person name="Gould B."/>
            <person name="Lipzen A."/>
            <person name="MacQueen A."/>
            <person name="Palacio-Mejia J."/>
            <person name="Plott C."/>
            <person name="Shakirov E."/>
            <person name="Shu S."/>
            <person name="Yoshinaga Y."/>
            <person name="Zane M."/>
            <person name="Rokhsar D."/>
            <person name="Grimwood J."/>
            <person name="Schmutz J."/>
            <person name="Juenger T."/>
        </authorList>
    </citation>
    <scope>NUCLEOTIDE SEQUENCE [LARGE SCALE GENOMIC DNA]</scope>
    <source>
        <strain evidence="2">cv. HAL2</strain>
    </source>
</reference>
<evidence type="ECO:0000313" key="2">
    <source>
        <dbReference type="Proteomes" id="UP000244336"/>
    </source>
</evidence>
<proteinExistence type="predicted"/>
<name>A0A2T7CCW9_9POAL</name>
<sequence length="100" mass="11552">MIRSTVLTSGDTTTCLARDNLCIYVRFDHTAASQCLPQSESSNSFRVYQSHYATARQRCSYGIYGNMQLLFRMQLLQTKLIPSTLQHFRLEKTANWFCCL</sequence>
<evidence type="ECO:0000313" key="1">
    <source>
        <dbReference type="EMBL" id="PUZ41190.1"/>
    </source>
</evidence>
<gene>
    <name evidence="1" type="ORF">GQ55_9G484600</name>
</gene>
<dbReference type="Gramene" id="PUZ41190">
    <property type="protein sequence ID" value="PUZ41190"/>
    <property type="gene ID" value="GQ55_9G484600"/>
</dbReference>